<keyword evidence="3" id="KW-1185">Reference proteome</keyword>
<dbReference type="KEGG" id="psuf:A1sIA56_03670"/>
<proteinExistence type="inferred from homology"/>
<evidence type="ECO:0000313" key="3">
    <source>
        <dbReference type="Proteomes" id="UP000217215"/>
    </source>
</evidence>
<dbReference type="AlphaFoldDB" id="A0A249KGS8"/>
<dbReference type="Proteomes" id="UP000217215">
    <property type="component" value="Chromosome"/>
</dbReference>
<dbReference type="OrthoDB" id="9805628at2"/>
<dbReference type="InterPro" id="IPR043132">
    <property type="entry name" value="BCAT-like_C"/>
</dbReference>
<reference evidence="2 3" key="1">
    <citation type="submission" date="2016-07" db="EMBL/GenBank/DDBJ databases">
        <title>High microdiversification within the ubiquitous acI lineage of Actinobacteria.</title>
        <authorList>
            <person name="Neuenschwander S.M."/>
            <person name="Salcher M."/>
            <person name="Ghai R."/>
            <person name="Pernthaler J."/>
        </authorList>
    </citation>
    <scope>NUCLEOTIDE SEQUENCE [LARGE SCALE GENOMIC DNA]</scope>
    <source>
        <strain evidence="2">MMS-IA-56</strain>
    </source>
</reference>
<dbReference type="Gene3D" id="3.30.470.10">
    <property type="match status" value="1"/>
</dbReference>
<evidence type="ECO:0000256" key="1">
    <source>
        <dbReference type="ARBA" id="ARBA00009320"/>
    </source>
</evidence>
<evidence type="ECO:0000313" key="2">
    <source>
        <dbReference type="EMBL" id="ASY16010.1"/>
    </source>
</evidence>
<name>A0A249KGS8_9ACTN</name>
<dbReference type="SUPFAM" id="SSF56752">
    <property type="entry name" value="D-aminoacid aminotransferase-like PLP-dependent enzymes"/>
    <property type="match status" value="1"/>
</dbReference>
<keyword evidence="2" id="KW-0032">Aminotransferase</keyword>
<accession>A0A249KGS8</accession>
<dbReference type="InterPro" id="IPR001544">
    <property type="entry name" value="Aminotrans_IV"/>
</dbReference>
<dbReference type="GO" id="GO:0008483">
    <property type="term" value="F:transaminase activity"/>
    <property type="evidence" value="ECO:0007669"/>
    <property type="project" value="UniProtKB-KW"/>
</dbReference>
<keyword evidence="2" id="KW-0808">Transferase</keyword>
<protein>
    <submittedName>
        <fullName evidence="2">Branched-chain amino acid aminotransferase</fullName>
    </submittedName>
</protein>
<gene>
    <name evidence="2" type="ORF">A1sIA56_03670</name>
</gene>
<organism evidence="2 3">
    <name type="scientific">Candidatus Planktophila sulfonica</name>
    <dbReference type="NCBI Taxonomy" id="1884904"/>
    <lineage>
        <taxon>Bacteria</taxon>
        <taxon>Bacillati</taxon>
        <taxon>Actinomycetota</taxon>
        <taxon>Actinomycetes</taxon>
        <taxon>Candidatus Nanopelagicales</taxon>
        <taxon>Candidatus Nanopelagicaceae</taxon>
        <taxon>Candidatus Planktophila</taxon>
    </lineage>
</organism>
<dbReference type="InterPro" id="IPR036038">
    <property type="entry name" value="Aminotransferase-like"/>
</dbReference>
<dbReference type="PANTHER" id="PTHR42743:SF11">
    <property type="entry name" value="AMINODEOXYCHORISMATE LYASE"/>
    <property type="match status" value="1"/>
</dbReference>
<dbReference type="InterPro" id="IPR043131">
    <property type="entry name" value="BCAT-like_N"/>
</dbReference>
<dbReference type="Pfam" id="PF01063">
    <property type="entry name" value="Aminotran_4"/>
    <property type="match status" value="1"/>
</dbReference>
<dbReference type="PANTHER" id="PTHR42743">
    <property type="entry name" value="AMINO-ACID AMINOTRANSFERASE"/>
    <property type="match status" value="1"/>
</dbReference>
<dbReference type="RefSeq" id="WP_095673602.1">
    <property type="nucleotide sequence ID" value="NZ_CP016773.1"/>
</dbReference>
<comment type="similarity">
    <text evidence="1">Belongs to the class-IV pyridoxal-phosphate-dependent aminotransferase family.</text>
</comment>
<sequence>MSSVALDSHGFPQGSGIFETIKTVNGAPIALGRHMRRALESALELGISIPSEDFIREEMIRVLGENPHDVGRMRICFGKVIFHITHDSYVELTEPARLNFYTQTVIGEVHKRFPYDFRFGLIDAANDEGYHDSVLFNEKNEITETAVSNLIFLIGGEWVTSPISSGILPGVIRAIAVENCGVKVRPIHVSEIPEVESGFMVSSLRIAQPISHIGDMKLKIGDASRVLEEQIRANCKPVSVG</sequence>
<dbReference type="EMBL" id="CP016773">
    <property type="protein sequence ID" value="ASY16010.1"/>
    <property type="molecule type" value="Genomic_DNA"/>
</dbReference>
<dbReference type="GO" id="GO:0046394">
    <property type="term" value="P:carboxylic acid biosynthetic process"/>
    <property type="evidence" value="ECO:0007669"/>
    <property type="project" value="UniProtKB-ARBA"/>
</dbReference>
<dbReference type="InterPro" id="IPR050571">
    <property type="entry name" value="Class-IV_PLP-Dep_Aminotrnsfr"/>
</dbReference>
<dbReference type="Gene3D" id="3.20.10.10">
    <property type="entry name" value="D-amino Acid Aminotransferase, subunit A, domain 2"/>
    <property type="match status" value="1"/>
</dbReference>